<dbReference type="PANTHER" id="PTHR36434:SF1">
    <property type="entry name" value="MEMBRANE PROTEASE YUGP-RELATED"/>
    <property type="match status" value="1"/>
</dbReference>
<keyword evidence="1" id="KW-0812">Transmembrane</keyword>
<name>A0A933SG47_UNCEI</name>
<evidence type="ECO:0000256" key="1">
    <source>
        <dbReference type="SAM" id="Phobius"/>
    </source>
</evidence>
<accession>A0A933SG47</accession>
<organism evidence="2 3">
    <name type="scientific">Eiseniibacteriota bacterium</name>
    <dbReference type="NCBI Taxonomy" id="2212470"/>
    <lineage>
        <taxon>Bacteria</taxon>
        <taxon>Candidatus Eiseniibacteriota</taxon>
    </lineage>
</organism>
<dbReference type="Pfam" id="PF04298">
    <property type="entry name" value="Zn_peptidase_2"/>
    <property type="match status" value="1"/>
</dbReference>
<keyword evidence="1" id="KW-0472">Membrane</keyword>
<feature type="transmembrane region" description="Helical" evidence="1">
    <location>
        <begin position="123"/>
        <end position="146"/>
    </location>
</feature>
<proteinExistence type="predicted"/>
<comment type="caution">
    <text evidence="2">The sequence shown here is derived from an EMBL/GenBank/DDBJ whole genome shotgun (WGS) entry which is preliminary data.</text>
</comment>
<dbReference type="InterPro" id="IPR007395">
    <property type="entry name" value="Zn_peptidase_2"/>
</dbReference>
<evidence type="ECO:0000313" key="3">
    <source>
        <dbReference type="Proteomes" id="UP000696931"/>
    </source>
</evidence>
<feature type="transmembrane region" description="Helical" evidence="1">
    <location>
        <begin position="153"/>
        <end position="171"/>
    </location>
</feature>
<feature type="transmembrane region" description="Helical" evidence="1">
    <location>
        <begin position="209"/>
        <end position="228"/>
    </location>
</feature>
<dbReference type="EMBL" id="JACRIW010000103">
    <property type="protein sequence ID" value="MBI5170706.1"/>
    <property type="molecule type" value="Genomic_DNA"/>
</dbReference>
<evidence type="ECO:0000313" key="2">
    <source>
        <dbReference type="EMBL" id="MBI5170706.1"/>
    </source>
</evidence>
<sequence length="234" mass="24918">MPFGFGFDPTMILLLPAMGFALWAQFKVKSTYEKFSEVPASSGVTGRDMARAIMTRNGVSDVNVEAVGGTLSDHYDPAAKSVRLSEGIYDGRSISAIAVAAHEVGHVLQHHQGYFPMQLRATFVPVANLGSALATPLFFIGFLFGAKTPFGPLLMDAGILFFAAAVLFHVVTLPVEFDASKRALAQLTSSGSVMPQEVAGAKKVLDAAALTYIAAAAMAALQLIRLVLLRNSRR</sequence>
<dbReference type="Proteomes" id="UP000696931">
    <property type="component" value="Unassembled WGS sequence"/>
</dbReference>
<dbReference type="PANTHER" id="PTHR36434">
    <property type="entry name" value="MEMBRANE PROTEASE YUGP-RELATED"/>
    <property type="match status" value="1"/>
</dbReference>
<gene>
    <name evidence="2" type="ORF">HZA61_14550</name>
</gene>
<reference evidence="2" key="1">
    <citation type="submission" date="2020-07" db="EMBL/GenBank/DDBJ databases">
        <title>Huge and variable diversity of episymbiotic CPR bacteria and DPANN archaea in groundwater ecosystems.</title>
        <authorList>
            <person name="He C.Y."/>
            <person name="Keren R."/>
            <person name="Whittaker M."/>
            <person name="Farag I.F."/>
            <person name="Doudna J."/>
            <person name="Cate J.H.D."/>
            <person name="Banfield J.F."/>
        </authorList>
    </citation>
    <scope>NUCLEOTIDE SEQUENCE</scope>
    <source>
        <strain evidence="2">NC_groundwater_1813_Pr3_B-0.1um_71_17</strain>
    </source>
</reference>
<keyword evidence="1" id="KW-1133">Transmembrane helix</keyword>
<protein>
    <submittedName>
        <fullName evidence="2">Zinc metallopeptidase</fullName>
    </submittedName>
</protein>
<dbReference type="AlphaFoldDB" id="A0A933SG47"/>